<reference evidence="9" key="1">
    <citation type="submission" date="2020-06" db="EMBL/GenBank/DDBJ databases">
        <title>Novel chitinolytic bacterium.</title>
        <authorList>
            <person name="Ungkulpasvich U."/>
            <person name="Kosugi A."/>
            <person name="Uke A."/>
        </authorList>
    </citation>
    <scope>NUCLEOTIDE SEQUENCE</scope>
    <source>
        <strain evidence="9">UUS1-1</strain>
    </source>
</reference>
<dbReference type="Gene3D" id="3.40.309.10">
    <property type="entry name" value="Aldehyde Dehydrogenase, Chain A, domain 2"/>
    <property type="match status" value="1"/>
</dbReference>
<comment type="pathway">
    <text evidence="1 7">Amino-acid biosynthesis; L-proline biosynthesis; L-glutamate 5-semialdehyde from L-glutamate: step 2/2.</text>
</comment>
<evidence type="ECO:0000256" key="2">
    <source>
        <dbReference type="ARBA" id="ARBA00022605"/>
    </source>
</evidence>
<keyword evidence="7" id="KW-0963">Cytoplasm</keyword>
<evidence type="ECO:0000313" key="9">
    <source>
        <dbReference type="EMBL" id="MBA2133809.1"/>
    </source>
</evidence>
<keyword evidence="3 7" id="KW-0641">Proline biosynthesis</keyword>
<keyword evidence="4 7" id="KW-0521">NADP</keyword>
<dbReference type="GO" id="GO:0055129">
    <property type="term" value="P:L-proline biosynthetic process"/>
    <property type="evidence" value="ECO:0007669"/>
    <property type="project" value="UniProtKB-UniRule"/>
</dbReference>
<comment type="subcellular location">
    <subcellularLocation>
        <location evidence="7">Cytoplasm</location>
    </subcellularLocation>
</comment>
<dbReference type="EC" id="1.2.1.41" evidence="7"/>
<keyword evidence="10" id="KW-1185">Reference proteome</keyword>
<dbReference type="InterPro" id="IPR000965">
    <property type="entry name" value="GPR_dom"/>
</dbReference>
<dbReference type="PROSITE" id="PS01223">
    <property type="entry name" value="PROA"/>
    <property type="match status" value="1"/>
</dbReference>
<dbReference type="PANTHER" id="PTHR11063">
    <property type="entry name" value="GLUTAMATE SEMIALDEHYDE DEHYDROGENASE"/>
    <property type="match status" value="1"/>
</dbReference>
<dbReference type="HAMAP" id="MF_00412">
    <property type="entry name" value="ProA"/>
    <property type="match status" value="1"/>
</dbReference>
<dbReference type="PANTHER" id="PTHR11063:SF8">
    <property type="entry name" value="DELTA-1-PYRROLINE-5-CARBOXYLATE SYNTHASE"/>
    <property type="match status" value="1"/>
</dbReference>
<dbReference type="RefSeq" id="WP_181340278.1">
    <property type="nucleotide sequence ID" value="NZ_JAAKDE010000023.1"/>
</dbReference>
<dbReference type="Proteomes" id="UP000657177">
    <property type="component" value="Unassembled WGS sequence"/>
</dbReference>
<dbReference type="GO" id="GO:0050661">
    <property type="term" value="F:NADP binding"/>
    <property type="evidence" value="ECO:0007669"/>
    <property type="project" value="InterPro"/>
</dbReference>
<dbReference type="GO" id="GO:0005737">
    <property type="term" value="C:cytoplasm"/>
    <property type="evidence" value="ECO:0007669"/>
    <property type="project" value="UniProtKB-SubCell"/>
</dbReference>
<protein>
    <recommendedName>
        <fullName evidence="7">Gamma-glutamyl phosphate reductase</fullName>
        <shortName evidence="7">GPR</shortName>
        <ecNumber evidence="7">1.2.1.41</ecNumber>
    </recommendedName>
    <alternativeName>
        <fullName evidence="7">Glutamate-5-semialdehyde dehydrogenase</fullName>
    </alternativeName>
    <alternativeName>
        <fullName evidence="7">Glutamyl-gamma-semialdehyde dehydrogenase</fullName>
        <shortName evidence="7">GSA dehydrogenase</shortName>
    </alternativeName>
</protein>
<evidence type="ECO:0000256" key="3">
    <source>
        <dbReference type="ARBA" id="ARBA00022650"/>
    </source>
</evidence>
<dbReference type="Gene3D" id="3.40.605.10">
    <property type="entry name" value="Aldehyde Dehydrogenase, Chain A, domain 1"/>
    <property type="match status" value="1"/>
</dbReference>
<dbReference type="InterPro" id="IPR012134">
    <property type="entry name" value="Glu-5-SA_DH"/>
</dbReference>
<dbReference type="InterPro" id="IPR016162">
    <property type="entry name" value="Ald_DH_N"/>
</dbReference>
<comment type="caution">
    <text evidence="9">The sequence shown here is derived from an EMBL/GenBank/DDBJ whole genome shotgun (WGS) entry which is preliminary data.</text>
</comment>
<dbReference type="InterPro" id="IPR016163">
    <property type="entry name" value="Ald_DH_C"/>
</dbReference>
<feature type="domain" description="Aldehyde dehydrogenase" evidence="8">
    <location>
        <begin position="9"/>
        <end position="281"/>
    </location>
</feature>
<dbReference type="InterPro" id="IPR016161">
    <property type="entry name" value="Ald_DH/histidinol_DH"/>
</dbReference>
<evidence type="ECO:0000256" key="1">
    <source>
        <dbReference type="ARBA" id="ARBA00004985"/>
    </source>
</evidence>
<accession>A0A8J6I354</accession>
<keyword evidence="5 7" id="KW-0560">Oxidoreductase</keyword>
<name>A0A8J6I354_9FIRM</name>
<evidence type="ECO:0000256" key="5">
    <source>
        <dbReference type="ARBA" id="ARBA00023002"/>
    </source>
</evidence>
<evidence type="ECO:0000259" key="8">
    <source>
        <dbReference type="Pfam" id="PF00171"/>
    </source>
</evidence>
<evidence type="ECO:0000256" key="6">
    <source>
        <dbReference type="ARBA" id="ARBA00049024"/>
    </source>
</evidence>
<comment type="catalytic activity">
    <reaction evidence="6 7">
        <text>L-glutamate 5-semialdehyde + phosphate + NADP(+) = L-glutamyl 5-phosphate + NADPH + H(+)</text>
        <dbReference type="Rhea" id="RHEA:19541"/>
        <dbReference type="ChEBI" id="CHEBI:15378"/>
        <dbReference type="ChEBI" id="CHEBI:43474"/>
        <dbReference type="ChEBI" id="CHEBI:57783"/>
        <dbReference type="ChEBI" id="CHEBI:58066"/>
        <dbReference type="ChEBI" id="CHEBI:58274"/>
        <dbReference type="ChEBI" id="CHEBI:58349"/>
        <dbReference type="EC" id="1.2.1.41"/>
    </reaction>
</comment>
<dbReference type="NCBIfam" id="NF001221">
    <property type="entry name" value="PRK00197.1"/>
    <property type="match status" value="1"/>
</dbReference>
<dbReference type="SUPFAM" id="SSF53720">
    <property type="entry name" value="ALDH-like"/>
    <property type="match status" value="1"/>
</dbReference>
<dbReference type="Pfam" id="PF00171">
    <property type="entry name" value="Aldedh"/>
    <property type="match status" value="1"/>
</dbReference>
<dbReference type="EMBL" id="JAAKDE010000023">
    <property type="protein sequence ID" value="MBA2133809.1"/>
    <property type="molecule type" value="Genomic_DNA"/>
</dbReference>
<evidence type="ECO:0000256" key="4">
    <source>
        <dbReference type="ARBA" id="ARBA00022857"/>
    </source>
</evidence>
<dbReference type="InterPro" id="IPR015590">
    <property type="entry name" value="Aldehyde_DH_dom"/>
</dbReference>
<comment type="function">
    <text evidence="7">Catalyzes the NADPH-dependent reduction of L-glutamate 5-phosphate into L-glutamate 5-semialdehyde and phosphate. The product spontaneously undergoes cyclization to form 1-pyrroline-5-carboxylate.</text>
</comment>
<proteinExistence type="inferred from homology"/>
<organism evidence="9 10">
    <name type="scientific">Capillibacterium thermochitinicola</name>
    <dbReference type="NCBI Taxonomy" id="2699427"/>
    <lineage>
        <taxon>Bacteria</taxon>
        <taxon>Bacillati</taxon>
        <taxon>Bacillota</taxon>
        <taxon>Capillibacterium</taxon>
    </lineage>
</organism>
<dbReference type="CDD" id="cd07079">
    <property type="entry name" value="ALDH_F18-19_ProA-GPR"/>
    <property type="match status" value="1"/>
</dbReference>
<keyword evidence="2 7" id="KW-0028">Amino-acid biosynthesis</keyword>
<gene>
    <name evidence="7" type="primary">proA</name>
    <name evidence="9" type="ORF">G5B42_09720</name>
</gene>
<dbReference type="InterPro" id="IPR020593">
    <property type="entry name" value="G-glutamylP_reductase_CS"/>
</dbReference>
<sequence>MSTEVTVLGQKAKKVAATLANLDSTAKNEALLRIADGLLANQERILAVNQAEVAKAKADGLKASLVERLMLNPDRIKAMVEGLREVVRLEDPVGTVEKMWRRPNGLEIGLLRVPLGVVAIIYEARPNVTVDAAALCLKTGNAVILRGGSEALQTNQVLVEVIRESLRKTTVPEDAVQLLASPEREAAVALMKMREYVDVLVPRGGAGLIKTVVSNALVPVIETGVGVCHTYVDASADLEQAIKIVVNAKTQRPSVCNALETLLVHQAIAAAFLPRCGEELRRAGTEIRGCPQTLLHLPWATAATEEDWATEYLDLILAVKVVPDFAAAVDHIAKYGSGHSECIITTDYATARKFLQVVDAAAVYVNASTRFTDGYEFGLGAELGISTQKLHARGPMGLSALTTTKYIIYGDGQIRQ</sequence>
<dbReference type="FunFam" id="3.40.309.10:FF:000006">
    <property type="entry name" value="Gamma-glutamyl phosphate reductase"/>
    <property type="match status" value="1"/>
</dbReference>
<dbReference type="NCBIfam" id="TIGR00407">
    <property type="entry name" value="proA"/>
    <property type="match status" value="1"/>
</dbReference>
<dbReference type="GO" id="GO:0004350">
    <property type="term" value="F:glutamate-5-semialdehyde dehydrogenase activity"/>
    <property type="evidence" value="ECO:0007669"/>
    <property type="project" value="UniProtKB-UniRule"/>
</dbReference>
<dbReference type="PIRSF" id="PIRSF000151">
    <property type="entry name" value="GPR"/>
    <property type="match status" value="1"/>
</dbReference>
<evidence type="ECO:0000256" key="7">
    <source>
        <dbReference type="HAMAP-Rule" id="MF_00412"/>
    </source>
</evidence>
<dbReference type="AlphaFoldDB" id="A0A8J6I354"/>
<comment type="similarity">
    <text evidence="7">Belongs to the gamma-glutamyl phosphate reductase family.</text>
</comment>
<evidence type="ECO:0000313" key="10">
    <source>
        <dbReference type="Proteomes" id="UP000657177"/>
    </source>
</evidence>
<dbReference type="UniPathway" id="UPA00098">
    <property type="reaction ID" value="UER00360"/>
</dbReference>